<gene>
    <name evidence="2" type="ORF">PBT88_08100</name>
</gene>
<name>A0ABY7NVX1_9SPHN</name>
<protein>
    <submittedName>
        <fullName evidence="2">DUF2721 domain-containing protein</fullName>
    </submittedName>
</protein>
<keyword evidence="3" id="KW-1185">Reference proteome</keyword>
<dbReference type="EMBL" id="CP115174">
    <property type="protein sequence ID" value="WBO24059.1"/>
    <property type="molecule type" value="Genomic_DNA"/>
</dbReference>
<keyword evidence="1" id="KW-1133">Transmembrane helix</keyword>
<evidence type="ECO:0000313" key="2">
    <source>
        <dbReference type="EMBL" id="WBO24059.1"/>
    </source>
</evidence>
<keyword evidence="1" id="KW-0472">Membrane</keyword>
<dbReference type="Pfam" id="PF11026">
    <property type="entry name" value="DUF2721"/>
    <property type="match status" value="1"/>
</dbReference>
<dbReference type="RefSeq" id="WP_270078688.1">
    <property type="nucleotide sequence ID" value="NZ_CP115174.1"/>
</dbReference>
<feature type="transmembrane region" description="Helical" evidence="1">
    <location>
        <begin position="12"/>
        <end position="34"/>
    </location>
</feature>
<dbReference type="InterPro" id="IPR021279">
    <property type="entry name" value="DUF2721"/>
</dbReference>
<feature type="transmembrane region" description="Helical" evidence="1">
    <location>
        <begin position="103"/>
        <end position="128"/>
    </location>
</feature>
<dbReference type="Proteomes" id="UP001210865">
    <property type="component" value="Chromosome"/>
</dbReference>
<evidence type="ECO:0000313" key="3">
    <source>
        <dbReference type="Proteomes" id="UP001210865"/>
    </source>
</evidence>
<evidence type="ECO:0000256" key="1">
    <source>
        <dbReference type="SAM" id="Phobius"/>
    </source>
</evidence>
<keyword evidence="1" id="KW-0812">Transmembrane</keyword>
<organism evidence="2 3">
    <name type="scientific">Sphingomonas abietis</name>
    <dbReference type="NCBI Taxonomy" id="3012344"/>
    <lineage>
        <taxon>Bacteria</taxon>
        <taxon>Pseudomonadati</taxon>
        <taxon>Pseudomonadota</taxon>
        <taxon>Alphaproteobacteria</taxon>
        <taxon>Sphingomonadales</taxon>
        <taxon>Sphingomonadaceae</taxon>
        <taxon>Sphingomonas</taxon>
    </lineage>
</organism>
<sequence>MMESQALDIAAHVVQLALTPIFLLAGLAQLLNVFTARLGRIADRVYRLAHDPDADCAELDRLRLRSRLLDGAVLLAALSGALTCCAALTMFLGALRNEDAARFLYLAFGGALVCAIAALAAFSIETILSGKTIRAQMKNARDAMTK</sequence>
<accession>A0ABY7NVX1</accession>
<reference evidence="2 3" key="1">
    <citation type="submission" date="2022-12" db="EMBL/GenBank/DDBJ databases">
        <title>Sphingomonas abieness sp. nov., an endophytic bacterium isolated from Abies koreana.</title>
        <authorList>
            <person name="Jiang L."/>
            <person name="Lee J."/>
        </authorList>
    </citation>
    <scope>NUCLEOTIDE SEQUENCE [LARGE SCALE GENOMIC DNA]</scope>
    <source>
        <strain evidence="3">PAMB 00755</strain>
    </source>
</reference>
<proteinExistence type="predicted"/>
<feature type="transmembrane region" description="Helical" evidence="1">
    <location>
        <begin position="68"/>
        <end position="91"/>
    </location>
</feature>